<evidence type="ECO:0000259" key="1">
    <source>
        <dbReference type="Pfam" id="PF02915"/>
    </source>
</evidence>
<protein>
    <submittedName>
        <fullName evidence="2">Ferritin family protein</fullName>
    </submittedName>
</protein>
<evidence type="ECO:0000313" key="2">
    <source>
        <dbReference type="EMBL" id="MFD0872406.1"/>
    </source>
</evidence>
<gene>
    <name evidence="2" type="ORF">ACFQ03_25105</name>
</gene>
<accession>A0ABW3DII1</accession>
<keyword evidence="3" id="KW-1185">Reference proteome</keyword>
<dbReference type="InterPro" id="IPR003251">
    <property type="entry name" value="Rr_diiron-bd_dom"/>
</dbReference>
<dbReference type="SUPFAM" id="SSF47240">
    <property type="entry name" value="Ferritin-like"/>
    <property type="match status" value="1"/>
</dbReference>
<dbReference type="EMBL" id="JBHTIU010000108">
    <property type="protein sequence ID" value="MFD0872406.1"/>
    <property type="molecule type" value="Genomic_DNA"/>
</dbReference>
<proteinExistence type="predicted"/>
<dbReference type="Pfam" id="PF02915">
    <property type="entry name" value="Rubrerythrin"/>
    <property type="match status" value="1"/>
</dbReference>
<reference evidence="3" key="1">
    <citation type="journal article" date="2019" name="Int. J. Syst. Evol. Microbiol.">
        <title>The Global Catalogue of Microorganisms (GCM) 10K type strain sequencing project: providing services to taxonomists for standard genome sequencing and annotation.</title>
        <authorList>
            <consortium name="The Broad Institute Genomics Platform"/>
            <consortium name="The Broad Institute Genome Sequencing Center for Infectious Disease"/>
            <person name="Wu L."/>
            <person name="Ma J."/>
        </authorList>
    </citation>
    <scope>NUCLEOTIDE SEQUENCE [LARGE SCALE GENOMIC DNA]</scope>
    <source>
        <strain evidence="3">CCUG 57263</strain>
    </source>
</reference>
<comment type="caution">
    <text evidence="2">The sequence shown here is derived from an EMBL/GenBank/DDBJ whole genome shotgun (WGS) entry which is preliminary data.</text>
</comment>
<name>A0ABW3DII1_9BACL</name>
<dbReference type="Gene3D" id="1.20.1260.10">
    <property type="match status" value="1"/>
</dbReference>
<dbReference type="Proteomes" id="UP001597120">
    <property type="component" value="Unassembled WGS sequence"/>
</dbReference>
<feature type="domain" description="Rubrerythrin diiron-binding" evidence="1">
    <location>
        <begin position="49"/>
        <end position="110"/>
    </location>
</feature>
<evidence type="ECO:0000313" key="3">
    <source>
        <dbReference type="Proteomes" id="UP001597120"/>
    </source>
</evidence>
<dbReference type="RefSeq" id="WP_144937354.1">
    <property type="nucleotide sequence ID" value="NZ_JBHTIU010000108.1"/>
</dbReference>
<sequence>MKGNRYGSSPILWGGSWVYPPYSAGPSYNTRLQAGPAADTDTASLIRELAKAINGEYNAIRTYEWLAREAPDEEFRKIISDIKQDEEHHFRLFSSYYSQLTGGRKPEIKAGPLPESFVKGVEESIKDELEDSKSYQRLSEIVPLPLRRGLINASHDEQRHATWFSYIWNRTR</sequence>
<organism evidence="2 3">
    <name type="scientific">Paenibacillus residui</name>
    <dbReference type="NCBI Taxonomy" id="629724"/>
    <lineage>
        <taxon>Bacteria</taxon>
        <taxon>Bacillati</taxon>
        <taxon>Bacillota</taxon>
        <taxon>Bacilli</taxon>
        <taxon>Bacillales</taxon>
        <taxon>Paenibacillaceae</taxon>
        <taxon>Paenibacillus</taxon>
    </lineage>
</organism>
<dbReference type="InterPro" id="IPR012347">
    <property type="entry name" value="Ferritin-like"/>
</dbReference>
<dbReference type="CDD" id="cd00657">
    <property type="entry name" value="Ferritin_like"/>
    <property type="match status" value="1"/>
</dbReference>
<dbReference type="InterPro" id="IPR009078">
    <property type="entry name" value="Ferritin-like_SF"/>
</dbReference>